<organism evidence="2 3">
    <name type="scientific">Laccaria amethystina LaAM-08-1</name>
    <dbReference type="NCBI Taxonomy" id="1095629"/>
    <lineage>
        <taxon>Eukaryota</taxon>
        <taxon>Fungi</taxon>
        <taxon>Dikarya</taxon>
        <taxon>Basidiomycota</taxon>
        <taxon>Agaricomycotina</taxon>
        <taxon>Agaricomycetes</taxon>
        <taxon>Agaricomycetidae</taxon>
        <taxon>Agaricales</taxon>
        <taxon>Agaricineae</taxon>
        <taxon>Hydnangiaceae</taxon>
        <taxon>Laccaria</taxon>
    </lineage>
</organism>
<keyword evidence="1" id="KW-0732">Signal</keyword>
<reference evidence="3" key="2">
    <citation type="submission" date="2015-01" db="EMBL/GenBank/DDBJ databases">
        <title>Evolutionary Origins and Diversification of the Mycorrhizal Mutualists.</title>
        <authorList>
            <consortium name="DOE Joint Genome Institute"/>
            <consortium name="Mycorrhizal Genomics Consortium"/>
            <person name="Kohler A."/>
            <person name="Kuo A."/>
            <person name="Nagy L.G."/>
            <person name="Floudas D."/>
            <person name="Copeland A."/>
            <person name="Barry K.W."/>
            <person name="Cichocki N."/>
            <person name="Veneault-Fourrey C."/>
            <person name="LaButti K."/>
            <person name="Lindquist E.A."/>
            <person name="Lipzen A."/>
            <person name="Lundell T."/>
            <person name="Morin E."/>
            <person name="Murat C."/>
            <person name="Riley R."/>
            <person name="Ohm R."/>
            <person name="Sun H."/>
            <person name="Tunlid A."/>
            <person name="Henrissat B."/>
            <person name="Grigoriev I.V."/>
            <person name="Hibbett D.S."/>
            <person name="Martin F."/>
        </authorList>
    </citation>
    <scope>NUCLEOTIDE SEQUENCE [LARGE SCALE GENOMIC DNA]</scope>
    <source>
        <strain evidence="3">LaAM-08-1</strain>
    </source>
</reference>
<name>A0A0C9XEI8_9AGAR</name>
<dbReference type="AlphaFoldDB" id="A0A0C9XEI8"/>
<feature type="chain" id="PRO_5002205826" evidence="1">
    <location>
        <begin position="19"/>
        <end position="129"/>
    </location>
</feature>
<proteinExistence type="predicted"/>
<evidence type="ECO:0000256" key="1">
    <source>
        <dbReference type="SAM" id="SignalP"/>
    </source>
</evidence>
<keyword evidence="3" id="KW-1185">Reference proteome</keyword>
<reference evidence="2 3" key="1">
    <citation type="submission" date="2014-04" db="EMBL/GenBank/DDBJ databases">
        <authorList>
            <consortium name="DOE Joint Genome Institute"/>
            <person name="Kuo A."/>
            <person name="Kohler A."/>
            <person name="Nagy L.G."/>
            <person name="Floudas D."/>
            <person name="Copeland A."/>
            <person name="Barry K.W."/>
            <person name="Cichocki N."/>
            <person name="Veneault-Fourrey C."/>
            <person name="LaButti K."/>
            <person name="Lindquist E.A."/>
            <person name="Lipzen A."/>
            <person name="Lundell T."/>
            <person name="Morin E."/>
            <person name="Murat C."/>
            <person name="Sun H."/>
            <person name="Tunlid A."/>
            <person name="Henrissat B."/>
            <person name="Grigoriev I.V."/>
            <person name="Hibbett D.S."/>
            <person name="Martin F."/>
            <person name="Nordberg H.P."/>
            <person name="Cantor M.N."/>
            <person name="Hua S.X."/>
        </authorList>
    </citation>
    <scope>NUCLEOTIDE SEQUENCE [LARGE SCALE GENOMIC DNA]</scope>
    <source>
        <strain evidence="2 3">LaAM-08-1</strain>
    </source>
</reference>
<dbReference type="EMBL" id="KN838733">
    <property type="protein sequence ID" value="KIJ96101.1"/>
    <property type="molecule type" value="Genomic_DNA"/>
</dbReference>
<evidence type="ECO:0000313" key="2">
    <source>
        <dbReference type="EMBL" id="KIJ96101.1"/>
    </source>
</evidence>
<gene>
    <name evidence="2" type="ORF">K443DRAFT_296332</name>
</gene>
<dbReference type="Proteomes" id="UP000054477">
    <property type="component" value="Unassembled WGS sequence"/>
</dbReference>
<evidence type="ECO:0000313" key="3">
    <source>
        <dbReference type="Proteomes" id="UP000054477"/>
    </source>
</evidence>
<dbReference type="HOGENOM" id="CLU_1949155_0_0_1"/>
<accession>A0A0C9XEI8</accession>
<protein>
    <submittedName>
        <fullName evidence="2">Unplaced genomic scaffold K443scaffold_198, whole genome shotgun sequence</fullName>
    </submittedName>
</protein>
<sequence length="129" mass="14702">MYGVSCLWFFLLLLASQCSIFQRQPLPPSNTRRVLLSKKSSYETGHVRDLNKKKSNPRISRHRPLRYLTSMLTVTAPSLTQLFLKVLARSEVTVNARSSEGYSFTAAILQWLSDNMSSADVKWKNTTFA</sequence>
<feature type="signal peptide" evidence="1">
    <location>
        <begin position="1"/>
        <end position="18"/>
    </location>
</feature>